<gene>
    <name evidence="1" type="ORF">TWF718_003383</name>
</gene>
<keyword evidence="2" id="KW-1185">Reference proteome</keyword>
<evidence type="ECO:0000313" key="1">
    <source>
        <dbReference type="EMBL" id="KAK6329956.1"/>
    </source>
</evidence>
<dbReference type="Proteomes" id="UP001313282">
    <property type="component" value="Unassembled WGS sequence"/>
</dbReference>
<dbReference type="EMBL" id="JAVHNR010000012">
    <property type="protein sequence ID" value="KAK6329956.1"/>
    <property type="molecule type" value="Genomic_DNA"/>
</dbReference>
<name>A0AAN8MNH1_9PEZI</name>
<dbReference type="AlphaFoldDB" id="A0AAN8MNH1"/>
<proteinExistence type="predicted"/>
<protein>
    <submittedName>
        <fullName evidence="1">Uncharacterized protein</fullName>
    </submittedName>
</protein>
<accession>A0AAN8MNH1</accession>
<comment type="caution">
    <text evidence="1">The sequence shown here is derived from an EMBL/GenBank/DDBJ whole genome shotgun (WGS) entry which is preliminary data.</text>
</comment>
<organism evidence="1 2">
    <name type="scientific">Orbilia javanica</name>
    <dbReference type="NCBI Taxonomy" id="47235"/>
    <lineage>
        <taxon>Eukaryota</taxon>
        <taxon>Fungi</taxon>
        <taxon>Dikarya</taxon>
        <taxon>Ascomycota</taxon>
        <taxon>Pezizomycotina</taxon>
        <taxon>Orbiliomycetes</taxon>
        <taxon>Orbiliales</taxon>
        <taxon>Orbiliaceae</taxon>
        <taxon>Orbilia</taxon>
    </lineage>
</organism>
<reference evidence="1 2" key="1">
    <citation type="submission" date="2019-10" db="EMBL/GenBank/DDBJ databases">
        <authorList>
            <person name="Palmer J.M."/>
        </authorList>
    </citation>
    <scope>NUCLEOTIDE SEQUENCE [LARGE SCALE GENOMIC DNA]</scope>
    <source>
        <strain evidence="1 2">TWF718</strain>
    </source>
</reference>
<sequence length="116" mass="12991">MSSRRSDGPVAVSASASGENSFLAHVSYFYHTHPPPPQGVRVRKVVTNGHYIYSVTDLFKNSSEVIERLPLGRHWEFRDRFGATLDTKKTFEEAGLLPDEPDHPGRVLIFAVHVSD</sequence>
<evidence type="ECO:0000313" key="2">
    <source>
        <dbReference type="Proteomes" id="UP001313282"/>
    </source>
</evidence>